<keyword evidence="2" id="KW-1185">Reference proteome</keyword>
<dbReference type="Proteomes" id="UP000321261">
    <property type="component" value="Unassembled WGS sequence"/>
</dbReference>
<gene>
    <name evidence="1" type="ORF">FHX44_113343</name>
</gene>
<dbReference type="OrthoDB" id="4704294at2"/>
<dbReference type="AlphaFoldDB" id="A0A561SRE3"/>
<dbReference type="InterPro" id="IPR029032">
    <property type="entry name" value="AhpD-like"/>
</dbReference>
<dbReference type="PANTHER" id="PTHR34846">
    <property type="entry name" value="4-CARBOXYMUCONOLACTONE DECARBOXYLASE FAMILY PROTEIN (AFU_ORTHOLOGUE AFUA_6G11590)"/>
    <property type="match status" value="1"/>
</dbReference>
<reference evidence="1 2" key="1">
    <citation type="submission" date="2019-06" db="EMBL/GenBank/DDBJ databases">
        <title>Sequencing the genomes of 1000 actinobacteria strains.</title>
        <authorList>
            <person name="Klenk H.-P."/>
        </authorList>
    </citation>
    <scope>NUCLEOTIDE SEQUENCE [LARGE SCALE GENOMIC DNA]</scope>
    <source>
        <strain evidence="1 2">DSM 45671</strain>
    </source>
</reference>
<dbReference type="Gene3D" id="1.20.1290.10">
    <property type="entry name" value="AhpD-like"/>
    <property type="match status" value="1"/>
</dbReference>
<dbReference type="EMBL" id="VIWU01000001">
    <property type="protein sequence ID" value="TWF77434.1"/>
    <property type="molecule type" value="Genomic_DNA"/>
</dbReference>
<comment type="caution">
    <text evidence="1">The sequence shown here is derived from an EMBL/GenBank/DDBJ whole genome shotgun (WGS) entry which is preliminary data.</text>
</comment>
<evidence type="ECO:0000313" key="2">
    <source>
        <dbReference type="Proteomes" id="UP000321261"/>
    </source>
</evidence>
<dbReference type="PANTHER" id="PTHR34846:SF5">
    <property type="entry name" value="CARBOXYMUCONOLACTONE DECARBOXYLASE-LIKE DOMAIN-CONTAINING PROTEIN"/>
    <property type="match status" value="1"/>
</dbReference>
<name>A0A561SRE3_9PSEU</name>
<evidence type="ECO:0000313" key="1">
    <source>
        <dbReference type="EMBL" id="TWF77434.1"/>
    </source>
</evidence>
<organism evidence="1 2">
    <name type="scientific">Pseudonocardia hierapolitana</name>
    <dbReference type="NCBI Taxonomy" id="1128676"/>
    <lineage>
        <taxon>Bacteria</taxon>
        <taxon>Bacillati</taxon>
        <taxon>Actinomycetota</taxon>
        <taxon>Actinomycetes</taxon>
        <taxon>Pseudonocardiales</taxon>
        <taxon>Pseudonocardiaceae</taxon>
        <taxon>Pseudonocardia</taxon>
    </lineage>
</organism>
<sequence>MEPRLAPLHPPYDEDVERLLGKLMPPDVPFDPLLLFRVLAIHRDLADRMRPMASGLLNKGLLPARDREVLIARTTARAGAEYEWGVHAVVFGPSVGLDEAVLGALATGPADSPAFDQHTRLLVTAADELADDGQLSDRTWQELAAILEPAQLLELIVLCGWYRTLSTVITSMRLPLEPWAPRFPWSEQRTEQGEQV</sequence>
<accession>A0A561SRE3</accession>
<protein>
    <recommendedName>
        <fullName evidence="3">Alkylhydroperoxidase family enzyme</fullName>
    </recommendedName>
</protein>
<evidence type="ECO:0008006" key="3">
    <source>
        <dbReference type="Google" id="ProtNLM"/>
    </source>
</evidence>
<proteinExistence type="predicted"/>
<dbReference type="SUPFAM" id="SSF69118">
    <property type="entry name" value="AhpD-like"/>
    <property type="match status" value="1"/>
</dbReference>
<dbReference type="RefSeq" id="WP_147256613.1">
    <property type="nucleotide sequence ID" value="NZ_VIWU01000001.1"/>
</dbReference>